<dbReference type="PANTHER" id="PTHR12224">
    <property type="entry name" value="BETA-1,4-MANNOSYL-GLYCOPROTEIN BETA-1,4-N-ACETYLGLUCOSAMINYL-TRANSFERASE"/>
    <property type="match status" value="1"/>
</dbReference>
<protein>
    <recommendedName>
        <fullName evidence="5">Glycosyl transferase 64 domain-containing protein</fullName>
    </recommendedName>
</protein>
<evidence type="ECO:0000256" key="1">
    <source>
        <dbReference type="SAM" id="MobiDB-lite"/>
    </source>
</evidence>
<gene>
    <name evidence="3" type="ORF">FNF29_04761</name>
</gene>
<accession>A0A5A8CE73</accession>
<dbReference type="Proteomes" id="UP000323011">
    <property type="component" value="Unassembled WGS sequence"/>
</dbReference>
<dbReference type="GO" id="GO:0016020">
    <property type="term" value="C:membrane"/>
    <property type="evidence" value="ECO:0007669"/>
    <property type="project" value="InterPro"/>
</dbReference>
<dbReference type="Pfam" id="PF04724">
    <property type="entry name" value="Glyco_transf_17"/>
    <property type="match status" value="2"/>
</dbReference>
<dbReference type="InterPro" id="IPR006813">
    <property type="entry name" value="Glyco_trans_17"/>
</dbReference>
<evidence type="ECO:0000313" key="4">
    <source>
        <dbReference type="Proteomes" id="UP000323011"/>
    </source>
</evidence>
<dbReference type="GO" id="GO:0003830">
    <property type="term" value="F:beta-1,4-mannosylglycoprotein 4-beta-N-acetylglucosaminyltransferase activity"/>
    <property type="evidence" value="ECO:0007669"/>
    <property type="project" value="InterPro"/>
</dbReference>
<feature type="chain" id="PRO_5022982637" description="Glycosyl transferase 64 domain-containing protein" evidence="2">
    <location>
        <begin position="21"/>
        <end position="424"/>
    </location>
</feature>
<feature type="signal peptide" evidence="2">
    <location>
        <begin position="1"/>
        <end position="20"/>
    </location>
</feature>
<keyword evidence="2" id="KW-0732">Signal</keyword>
<evidence type="ECO:0000313" key="3">
    <source>
        <dbReference type="EMBL" id="KAA0151286.1"/>
    </source>
</evidence>
<feature type="region of interest" description="Disordered" evidence="1">
    <location>
        <begin position="29"/>
        <end position="53"/>
    </location>
</feature>
<dbReference type="EMBL" id="VLTN01000028">
    <property type="protein sequence ID" value="KAA0151286.1"/>
    <property type="molecule type" value="Genomic_DNA"/>
</dbReference>
<name>A0A5A8CE73_CAFRO</name>
<evidence type="ECO:0008006" key="5">
    <source>
        <dbReference type="Google" id="ProtNLM"/>
    </source>
</evidence>
<sequence>MRAAAALLVVLAAGTLPGNAKLASMHSLARQDPAAPPRIGHFRLSRPGDGDDFDPSPEGIRGFCATKGLQPLQRPARIIEVMSFLRETHLLATKLRELHDIVDTFVVVEGTTTFSGEPVRPWLREGLLSELGPWLGNKVIALTQDGLPPCADIAPRLVNVTDVKLPDASEPLGAWKCNWAYETERRRVGLSYVLERLGVQDSDLVVVSDADEVMSRSVARVLKYCNTSKPDFRPDVVVPLMSLHYFGLMFHNPSMWMCMVAIRGWRLKEVGAVRASLVRVQRGNPFGIKTDQAPAVFSGGGWHMSFFQSDKAMRRKLVLQPHHELQHPRLLDPQRIRACQRGGMDIYGRPDFHLMSAEEAAERNIILRPATYLRQYGPQSLPRLFTEYPDVFANRRQWVPGSRVVPSGADADALWAECVIQDRE</sequence>
<dbReference type="PANTHER" id="PTHR12224:SF0">
    <property type="entry name" value="BETA-1,4-MANNOSYL-GLYCOPROTEIN 4-BETA-N-ACETYLGLUCOSAMINYLTRANSFERASE"/>
    <property type="match status" value="1"/>
</dbReference>
<keyword evidence="4" id="KW-1185">Reference proteome</keyword>
<reference evidence="3 4" key="1">
    <citation type="submission" date="2019-07" db="EMBL/GenBank/DDBJ databases">
        <title>Genomes of Cafeteria roenbergensis.</title>
        <authorList>
            <person name="Fischer M.G."/>
            <person name="Hackl T."/>
            <person name="Roman M."/>
        </authorList>
    </citation>
    <scope>NUCLEOTIDE SEQUENCE [LARGE SCALE GENOMIC DNA]</scope>
    <source>
        <strain evidence="3 4">BVI</strain>
    </source>
</reference>
<proteinExistence type="predicted"/>
<organism evidence="3 4">
    <name type="scientific">Cafeteria roenbergensis</name>
    <name type="common">Marine flagellate</name>
    <dbReference type="NCBI Taxonomy" id="33653"/>
    <lineage>
        <taxon>Eukaryota</taxon>
        <taxon>Sar</taxon>
        <taxon>Stramenopiles</taxon>
        <taxon>Bigyra</taxon>
        <taxon>Opalozoa</taxon>
        <taxon>Bicosoecida</taxon>
        <taxon>Cafeteriaceae</taxon>
        <taxon>Cafeteria</taxon>
    </lineage>
</organism>
<evidence type="ECO:0000256" key="2">
    <source>
        <dbReference type="SAM" id="SignalP"/>
    </source>
</evidence>
<comment type="caution">
    <text evidence="3">The sequence shown here is derived from an EMBL/GenBank/DDBJ whole genome shotgun (WGS) entry which is preliminary data.</text>
</comment>
<dbReference type="GO" id="GO:0006044">
    <property type="term" value="P:N-acetylglucosamine metabolic process"/>
    <property type="evidence" value="ECO:0007669"/>
    <property type="project" value="TreeGrafter"/>
</dbReference>
<dbReference type="AlphaFoldDB" id="A0A5A8CE73"/>